<dbReference type="OrthoDB" id="5775529at2759"/>
<dbReference type="STRING" id="31234.E3LRK5"/>
<dbReference type="OMA" id="LYNYCAI"/>
<dbReference type="EMBL" id="NMWX01000112">
    <property type="protein sequence ID" value="OZF85788.1"/>
    <property type="molecule type" value="Genomic_DNA"/>
</dbReference>
<sequence length="101" mass="11258">MNSEYNLNVSSKIPIVRDENGFRSEWERMTTCKLIITIGGVCWAVFILTFGLYNYCAIKKPPAPISFDEALCAEEEALIGTKSQKSSNDTTTAKSSKSIRK</sequence>
<dbReference type="HOGENOM" id="CLU_2322463_0_0_1"/>
<evidence type="ECO:0000313" key="2">
    <source>
        <dbReference type="Proteomes" id="UP000216624"/>
    </source>
</evidence>
<dbReference type="Proteomes" id="UP000216624">
    <property type="component" value="Unassembled WGS sequence"/>
</dbReference>
<protein>
    <submittedName>
        <fullName evidence="1">Uncharacterized protein</fullName>
    </submittedName>
</protein>
<proteinExistence type="predicted"/>
<accession>A0A260ZJD3</accession>
<evidence type="ECO:0000313" key="1">
    <source>
        <dbReference type="EMBL" id="OZF85788.1"/>
    </source>
</evidence>
<organism evidence="1 2">
    <name type="scientific">Caenorhabditis remanei</name>
    <name type="common">Caenorhabditis vulgaris</name>
    <dbReference type="NCBI Taxonomy" id="31234"/>
    <lineage>
        <taxon>Eukaryota</taxon>
        <taxon>Metazoa</taxon>
        <taxon>Ecdysozoa</taxon>
        <taxon>Nematoda</taxon>
        <taxon>Chromadorea</taxon>
        <taxon>Rhabditida</taxon>
        <taxon>Rhabditina</taxon>
        <taxon>Rhabditomorpha</taxon>
        <taxon>Rhabditoidea</taxon>
        <taxon>Rhabditidae</taxon>
        <taxon>Peloderinae</taxon>
        <taxon>Caenorhabditis</taxon>
    </lineage>
</organism>
<dbReference type="KEGG" id="crq:GCK72_006613"/>
<feature type="non-terminal residue" evidence="1">
    <location>
        <position position="1"/>
    </location>
</feature>
<dbReference type="eggNOG" id="ENOG502TIXU">
    <property type="taxonomic scope" value="Eukaryota"/>
</dbReference>
<dbReference type="CTD" id="9815239"/>
<name>A0A260ZJD3_CAERE</name>
<reference evidence="1" key="1">
    <citation type="submission" date="2017-08" db="EMBL/GenBank/DDBJ databases">
        <authorList>
            <person name="de Groot N.N."/>
        </authorList>
    </citation>
    <scope>NUCLEOTIDE SEQUENCE [LARGE SCALE GENOMIC DNA]</scope>
    <source>
        <strain evidence="1">PX439</strain>
    </source>
</reference>
<comment type="caution">
    <text evidence="1">The sequence shown here is derived from an EMBL/GenBank/DDBJ whole genome shotgun (WGS) entry which is preliminary data.</text>
</comment>
<gene>
    <name evidence="1" type="ORF">FL82_14496</name>
</gene>
<keyword evidence="2" id="KW-1185">Reference proteome</keyword>